<dbReference type="HOGENOM" id="CLU_245544_0_0_1"/>
<feature type="domain" description="SAC3/GANP/THP3 conserved" evidence="2">
    <location>
        <begin position="292"/>
        <end position="594"/>
    </location>
</feature>
<feature type="compositionally biased region" description="Polar residues" evidence="1">
    <location>
        <begin position="677"/>
        <end position="693"/>
    </location>
</feature>
<dbReference type="Proteomes" id="UP000006911">
    <property type="component" value="Unassembled WGS sequence"/>
</dbReference>
<dbReference type="Gene3D" id="1.25.40.990">
    <property type="match status" value="1"/>
</dbReference>
<dbReference type="STRING" id="656061.D5GAC7"/>
<evidence type="ECO:0000313" key="4">
    <source>
        <dbReference type="Proteomes" id="UP000006911"/>
    </source>
</evidence>
<feature type="compositionally biased region" description="Pro residues" evidence="1">
    <location>
        <begin position="806"/>
        <end position="815"/>
    </location>
</feature>
<dbReference type="GO" id="GO:0005737">
    <property type="term" value="C:cytoplasm"/>
    <property type="evidence" value="ECO:0007669"/>
    <property type="project" value="TreeGrafter"/>
</dbReference>
<feature type="compositionally biased region" description="Basic and acidic residues" evidence="1">
    <location>
        <begin position="225"/>
        <end position="242"/>
    </location>
</feature>
<feature type="compositionally biased region" description="Pro residues" evidence="1">
    <location>
        <begin position="850"/>
        <end position="869"/>
    </location>
</feature>
<name>D5GAC7_TUBMM</name>
<feature type="region of interest" description="Disordered" evidence="1">
    <location>
        <begin position="672"/>
        <end position="705"/>
    </location>
</feature>
<feature type="region of interest" description="Disordered" evidence="1">
    <location>
        <begin position="796"/>
        <end position="887"/>
    </location>
</feature>
<organism evidence="3 4">
    <name type="scientific">Tuber melanosporum (strain Mel28)</name>
    <name type="common">Perigord black truffle</name>
    <dbReference type="NCBI Taxonomy" id="656061"/>
    <lineage>
        <taxon>Eukaryota</taxon>
        <taxon>Fungi</taxon>
        <taxon>Dikarya</taxon>
        <taxon>Ascomycota</taxon>
        <taxon>Pezizomycotina</taxon>
        <taxon>Pezizomycetes</taxon>
        <taxon>Pezizales</taxon>
        <taxon>Tuberaceae</taxon>
        <taxon>Tuber</taxon>
    </lineage>
</organism>
<dbReference type="PANTHER" id="PTHR12436:SF3">
    <property type="entry name" value="GERMINAL-CENTER ASSOCIATED NUCLEAR PROTEIN"/>
    <property type="match status" value="1"/>
</dbReference>
<dbReference type="GeneID" id="9185763"/>
<proteinExistence type="predicted"/>
<evidence type="ECO:0000259" key="2">
    <source>
        <dbReference type="Pfam" id="PF03399"/>
    </source>
</evidence>
<dbReference type="InterPro" id="IPR005062">
    <property type="entry name" value="SAC3/GANP/THP3_conserved"/>
</dbReference>
<feature type="compositionally biased region" description="Polar residues" evidence="1">
    <location>
        <begin position="838"/>
        <end position="849"/>
    </location>
</feature>
<evidence type="ECO:0000256" key="1">
    <source>
        <dbReference type="SAM" id="MobiDB-lite"/>
    </source>
</evidence>
<reference evidence="3 4" key="1">
    <citation type="journal article" date="2010" name="Nature">
        <title>Perigord black truffle genome uncovers evolutionary origins and mechanisms of symbiosis.</title>
        <authorList>
            <person name="Martin F."/>
            <person name="Kohler A."/>
            <person name="Murat C."/>
            <person name="Balestrini R."/>
            <person name="Coutinho P.M."/>
            <person name="Jaillon O."/>
            <person name="Montanini B."/>
            <person name="Morin E."/>
            <person name="Noel B."/>
            <person name="Percudani R."/>
            <person name="Porcel B."/>
            <person name="Rubini A."/>
            <person name="Amicucci A."/>
            <person name="Amselem J."/>
            <person name="Anthouard V."/>
            <person name="Arcioni S."/>
            <person name="Artiguenave F."/>
            <person name="Aury J.M."/>
            <person name="Ballario P."/>
            <person name="Bolchi A."/>
            <person name="Brenna A."/>
            <person name="Brun A."/>
            <person name="Buee M."/>
            <person name="Cantarel B."/>
            <person name="Chevalier G."/>
            <person name="Couloux A."/>
            <person name="Da Silva C."/>
            <person name="Denoeud F."/>
            <person name="Duplessis S."/>
            <person name="Ghignone S."/>
            <person name="Hilselberger B."/>
            <person name="Iotti M."/>
            <person name="Marcais B."/>
            <person name="Mello A."/>
            <person name="Miranda M."/>
            <person name="Pacioni G."/>
            <person name="Quesneville H."/>
            <person name="Riccioni C."/>
            <person name="Ruotolo R."/>
            <person name="Splivallo R."/>
            <person name="Stocchi V."/>
            <person name="Tisserant E."/>
            <person name="Viscomi A.R."/>
            <person name="Zambonelli A."/>
            <person name="Zampieri E."/>
            <person name="Henrissat B."/>
            <person name="Lebrun M.H."/>
            <person name="Paolocci F."/>
            <person name="Bonfante P."/>
            <person name="Ottonello S."/>
            <person name="Wincker P."/>
        </authorList>
    </citation>
    <scope>NUCLEOTIDE SEQUENCE [LARGE SCALE GENOMIC DNA]</scope>
    <source>
        <strain evidence="3 4">Mel28</strain>
    </source>
</reference>
<feature type="compositionally biased region" description="Polar residues" evidence="1">
    <location>
        <begin position="796"/>
        <end position="805"/>
    </location>
</feature>
<feature type="compositionally biased region" description="Low complexity" evidence="1">
    <location>
        <begin position="52"/>
        <end position="71"/>
    </location>
</feature>
<dbReference type="InterPro" id="IPR045107">
    <property type="entry name" value="SAC3/GANP/THP3"/>
</dbReference>
<feature type="compositionally biased region" description="Low complexity" evidence="1">
    <location>
        <begin position="872"/>
        <end position="887"/>
    </location>
</feature>
<sequence length="1569" mass="171113">MPRAFGGSGNATLDAPGSTPGRTNGRENHSPRFNTSHSSRGNRLPSRHRQRNSAQQNRSSQQNDSSSARNSGFPSHAGEPREQQNQQQTRQPNLRPVSQRYVSPNGNAQEGVGLSSYITGRMEPNGRPGTARRGRGDVSSRGRGKGAFGAASGGPPLGGNPFGGPSSKPTPGRGGRGSRGGVRGGRGGYQRGSPAPSGGDESDVSGDEGAVAQFTDSAGSFNGENPRDKDAAKSARAERFSDKAPTMALFERMKNDRVRERRDAIANGTIDDPDVPKRLEDALDFVGTCMDMCPEFERVERSVQHSVDPLELDPRTGEIDRNYAVKRFHRPAAGNDAQLPSDVRPPKVLISTLAYLVYNLCGGDIPLSKTHPFVRDRTRAIRQDFTLQNYRKAETVQCHEIIARFHILSLHKLAKDTPDHFVAQQEIEQLQKTLTTLMELYEDARLDGYNYVNEAEFRSYQIITHIRDPDLQRQAQRWPSNIFSSAPVQMALKFFALIQANNRKQTNLGTKNTESCFNNFGTFFRLVKSERVPYLMACLLETHFSEVRKYALKAMRGVYRRDSKQILLKFVQETLAYEDEASLMADCDNYGLSYAMTDPDPGQEPESYLVIHKGKGPWTDNLPTKQSFHEFVEAKLMGRSISDVLWEPKEGAMSNETKAQLLLSRAPHQRTLDPSALTPQVSPFPPTSQNGFGSQPLPKLSNLSSKPAFGPSTLSAAAQVALGSAPISKPLHPDGIRSFGSRGSVPDSEIAPGFPGPQPVAAMNNVFGGVQSNSSVFGNVPREFPAVGSLTAGTSPFAASSTGPPQKNPFGPPAVGPLKFATGTSSVPTSTSSPVGFNSVTNESATLNPQFPPQLKPAPLGDPPAPVQPPFGSVAVSPGSPAAPSATASVFQPIADRKQPLFPPVAPQQSAQSSALGNSLGSRPSGSAPLPSLFQKPETPSLFDSNSVPASANGGSVFDSLQNSSRSSPASFVFPPYVPDDTGDDDELADNVATQSYTHSSDLVNNYPPATSMSSQAWPAPTGDIDQGSLFASRLSGLKQNSAVPSISSLAQPFSAAAPEPPHPVPTNKKLFHSPARITELADSLFDQLLEGKIKEVVQNVMEDSRVALAESIASDFLDIQASKIAANVVQEAIAESFHETRLKEKVFVPWKRVSRKLWLKRLRQERIKNPPPPISPQWHPVQFPDNGAPSVEVHKYINLMFKAPPLADLFHPKVENAFWATSRKGEHPTWRLLIVNTNSEDAGNFWWKNKFLGQGMPRKAISDRATFEAQLKLEQGDMGQVKETGGFIFGCSASYNVSNEERFKSDRRNLHDAVEFMLECTSFQKLAIVIVCYRSPLDTTDADPFGESDRTSGEGREKRLAAIREALALNEFGSRVIGKEIILVETFDDVDFTPAMKRLSGLVLESVNPAVAEALAPKKSLKRKRILHPPMFANLVVPPPLDQTPKNEKSGGSARPKRRKSTPPDRHIITGSMQRGYIDYQTQKLGWRKSAGGALPNGVKDPVREEILVTTRTPIQPTSESKKSSPIASLSAEVEDAMNITRGLDRSFDDITEDFRELAYRWLRKESR</sequence>
<feature type="region of interest" description="Disordered" evidence="1">
    <location>
        <begin position="1436"/>
        <end position="1470"/>
    </location>
</feature>
<feature type="compositionally biased region" description="Gly residues" evidence="1">
    <location>
        <begin position="145"/>
        <end position="162"/>
    </location>
</feature>
<accession>D5GAC7</accession>
<feature type="compositionally biased region" description="Polar residues" evidence="1">
    <location>
        <begin position="214"/>
        <end position="223"/>
    </location>
</feature>
<gene>
    <name evidence="3" type="ORF">GSTUM_00005238001</name>
</gene>
<keyword evidence="4" id="KW-1185">Reference proteome</keyword>
<feature type="compositionally biased region" description="Polar residues" evidence="1">
    <location>
        <begin position="907"/>
        <end position="925"/>
    </location>
</feature>
<dbReference type="RefSeq" id="XP_002837290.1">
    <property type="nucleotide sequence ID" value="XM_002837244.1"/>
</dbReference>
<feature type="region of interest" description="Disordered" evidence="1">
    <location>
        <begin position="727"/>
        <end position="757"/>
    </location>
</feature>
<dbReference type="OMA" id="TWIAQPP"/>
<dbReference type="eggNOG" id="KOG1860">
    <property type="taxonomic scope" value="Eukaryota"/>
</dbReference>
<dbReference type="KEGG" id="tml:GSTUM_00005238001"/>
<feature type="compositionally biased region" description="Low complexity" evidence="1">
    <location>
        <begin position="822"/>
        <end position="836"/>
    </location>
</feature>
<feature type="compositionally biased region" description="Low complexity" evidence="1">
    <location>
        <begin position="83"/>
        <end position="93"/>
    </location>
</feature>
<protein>
    <submittedName>
        <fullName evidence="3">(Perigord truffle) hypothetical protein</fullName>
    </submittedName>
</protein>
<feature type="region of interest" description="Disordered" evidence="1">
    <location>
        <begin position="1"/>
        <end position="245"/>
    </location>
</feature>
<dbReference type="GO" id="GO:0070390">
    <property type="term" value="C:transcription export complex 2"/>
    <property type="evidence" value="ECO:0007669"/>
    <property type="project" value="TreeGrafter"/>
</dbReference>
<feature type="compositionally biased region" description="Gly residues" evidence="1">
    <location>
        <begin position="172"/>
        <end position="190"/>
    </location>
</feature>
<feature type="region of interest" description="Disordered" evidence="1">
    <location>
        <begin position="899"/>
        <end position="988"/>
    </location>
</feature>
<feature type="compositionally biased region" description="Polar residues" evidence="1">
    <location>
        <begin position="31"/>
        <end position="41"/>
    </location>
</feature>
<feature type="compositionally biased region" description="Polar residues" evidence="1">
    <location>
        <begin position="942"/>
        <end position="970"/>
    </location>
</feature>
<dbReference type="EMBL" id="FN430075">
    <property type="protein sequence ID" value="CAZ81481.1"/>
    <property type="molecule type" value="Genomic_DNA"/>
</dbReference>
<dbReference type="Pfam" id="PF03399">
    <property type="entry name" value="SAC3_GANP"/>
    <property type="match status" value="1"/>
</dbReference>
<dbReference type="GO" id="GO:0006406">
    <property type="term" value="P:mRNA export from nucleus"/>
    <property type="evidence" value="ECO:0007669"/>
    <property type="project" value="TreeGrafter"/>
</dbReference>
<evidence type="ECO:0000313" key="3">
    <source>
        <dbReference type="EMBL" id="CAZ81481.1"/>
    </source>
</evidence>
<dbReference type="InParanoid" id="D5GAC7"/>
<dbReference type="PANTHER" id="PTHR12436">
    <property type="entry name" value="80 KDA MCM3-ASSOCIATED PROTEIN"/>
    <property type="match status" value="1"/>
</dbReference>